<name>A0A167VE21_9EURO</name>
<dbReference type="VEuPathDB" id="FungiDB:AAP_05629"/>
<dbReference type="EMBL" id="AZGZ01000034">
    <property type="protein sequence ID" value="KZZ87396.1"/>
    <property type="molecule type" value="Genomic_DNA"/>
</dbReference>
<gene>
    <name evidence="1" type="ORF">AAP_05629</name>
</gene>
<dbReference type="Gene3D" id="3.40.630.30">
    <property type="match status" value="1"/>
</dbReference>
<protein>
    <submittedName>
        <fullName evidence="1">Acetyltransferase, GNAT family</fullName>
    </submittedName>
</protein>
<keyword evidence="1" id="KW-0808">Transferase</keyword>
<dbReference type="AlphaFoldDB" id="A0A167VE21"/>
<evidence type="ECO:0000313" key="2">
    <source>
        <dbReference type="Proteomes" id="UP000242877"/>
    </source>
</evidence>
<dbReference type="OrthoDB" id="5335812at2759"/>
<proteinExistence type="predicted"/>
<dbReference type="GO" id="GO:0016740">
    <property type="term" value="F:transferase activity"/>
    <property type="evidence" value="ECO:0007669"/>
    <property type="project" value="UniProtKB-KW"/>
</dbReference>
<organism evidence="1 2">
    <name type="scientific">Ascosphaera apis ARSEF 7405</name>
    <dbReference type="NCBI Taxonomy" id="392613"/>
    <lineage>
        <taxon>Eukaryota</taxon>
        <taxon>Fungi</taxon>
        <taxon>Dikarya</taxon>
        <taxon>Ascomycota</taxon>
        <taxon>Pezizomycotina</taxon>
        <taxon>Eurotiomycetes</taxon>
        <taxon>Eurotiomycetidae</taxon>
        <taxon>Onygenales</taxon>
        <taxon>Ascosphaeraceae</taxon>
        <taxon>Ascosphaera</taxon>
    </lineage>
</organism>
<keyword evidence="2" id="KW-1185">Reference proteome</keyword>
<sequence>MASSISTSLPHPTSTYSTSVAAPTYIWVHPDPERTLYPLLVKGQPHTGQVLRRIQCALYQGTKGHTLASFPPGKEPLSDSSKPWLVAYVDLFNAPDTQIWVTSSAEQGAVQPISKTQLFSRFMLDEKTRIMARTQLIQLFNYINTQIFPDYAKQLKELDSKANPSTMYNLISVHSGVVELLAGEKEMPRLSTIAYFPYRYVAPVKDSDITPPKGYSYSNVRGQEGWLPEHYDLINKTAMYRRSAHHMRAMPYSSCLYYIGEDPKLKPEVEGAPVSWIALNTDGTLTAAYCDPRHRGHALGSYAIKKILHDIRHGKGERVFKPVAGETFDTMPLYGDVIATNGASHTMAGRVDAVPPWSSSYISIQVDLKTNSVTFARPPSFCNSTEKKLRARL</sequence>
<comment type="caution">
    <text evidence="1">The sequence shown here is derived from an EMBL/GenBank/DDBJ whole genome shotgun (WGS) entry which is preliminary data.</text>
</comment>
<reference evidence="1 2" key="1">
    <citation type="journal article" date="2016" name="Genome Biol. Evol.">
        <title>Divergent and convergent evolution of fungal pathogenicity.</title>
        <authorList>
            <person name="Shang Y."/>
            <person name="Xiao G."/>
            <person name="Zheng P."/>
            <person name="Cen K."/>
            <person name="Zhan S."/>
            <person name="Wang C."/>
        </authorList>
    </citation>
    <scope>NUCLEOTIDE SEQUENCE [LARGE SCALE GENOMIC DNA]</scope>
    <source>
        <strain evidence="1 2">ARSEF 7405</strain>
    </source>
</reference>
<evidence type="ECO:0000313" key="1">
    <source>
        <dbReference type="EMBL" id="KZZ87396.1"/>
    </source>
</evidence>
<accession>A0A167VE21</accession>
<dbReference type="Proteomes" id="UP000242877">
    <property type="component" value="Unassembled WGS sequence"/>
</dbReference>